<protein>
    <submittedName>
        <fullName evidence="4">AKHSDH1 protein</fullName>
    </submittedName>
</protein>
<dbReference type="PANTHER" id="PTHR43070">
    <property type="match status" value="1"/>
</dbReference>
<comment type="caution">
    <text evidence="4">The sequence shown here is derived from an EMBL/GenBank/DDBJ whole genome shotgun (WGS) entry which is preliminary data.</text>
</comment>
<organism evidence="4 5">
    <name type="scientific">Symbiodinium natans</name>
    <dbReference type="NCBI Taxonomy" id="878477"/>
    <lineage>
        <taxon>Eukaryota</taxon>
        <taxon>Sar</taxon>
        <taxon>Alveolata</taxon>
        <taxon>Dinophyceae</taxon>
        <taxon>Suessiales</taxon>
        <taxon>Symbiodiniaceae</taxon>
        <taxon>Symbiodinium</taxon>
    </lineage>
</organism>
<name>A0A812NEQ7_9DINO</name>
<sequence length="87" mass="9368">MAEAFDLDVQRDVDVEARKVTVGLKAYPKDGLPFALNDADMAVQMVSDRFPASTPLVCRGPGAGAEFTASGLFASMWLKDALAYCYC</sequence>
<accession>A0A812NEQ7</accession>
<keyword evidence="1" id="KW-0521">NADP</keyword>
<dbReference type="GO" id="GO:0009067">
    <property type="term" value="P:aspartate family amino acid biosynthetic process"/>
    <property type="evidence" value="ECO:0007669"/>
    <property type="project" value="InterPro"/>
</dbReference>
<dbReference type="PANTHER" id="PTHR43070:SF5">
    <property type="entry name" value="HOMOSERINE DEHYDROGENASE"/>
    <property type="match status" value="1"/>
</dbReference>
<dbReference type="Proteomes" id="UP000604046">
    <property type="component" value="Unassembled WGS sequence"/>
</dbReference>
<dbReference type="Pfam" id="PF00742">
    <property type="entry name" value="Homoserine_dh"/>
    <property type="match status" value="1"/>
</dbReference>
<evidence type="ECO:0000313" key="5">
    <source>
        <dbReference type="Proteomes" id="UP000604046"/>
    </source>
</evidence>
<keyword evidence="5" id="KW-1185">Reference proteome</keyword>
<evidence type="ECO:0000256" key="1">
    <source>
        <dbReference type="ARBA" id="ARBA00022857"/>
    </source>
</evidence>
<dbReference type="OrthoDB" id="67851at2759"/>
<gene>
    <name evidence="4" type="primary">AKHSDH1</name>
    <name evidence="4" type="ORF">SNAT2548_LOCUS16633</name>
</gene>
<dbReference type="InterPro" id="IPR011147">
    <property type="entry name" value="Bifunc_Aspkin/hSer_DH"/>
</dbReference>
<dbReference type="Gene3D" id="3.30.360.10">
    <property type="entry name" value="Dihydrodipicolinate Reductase, domain 2"/>
    <property type="match status" value="1"/>
</dbReference>
<evidence type="ECO:0000259" key="3">
    <source>
        <dbReference type="Pfam" id="PF00742"/>
    </source>
</evidence>
<dbReference type="AlphaFoldDB" id="A0A812NEQ7"/>
<keyword evidence="2" id="KW-0560">Oxidoreductase</keyword>
<dbReference type="InterPro" id="IPR001342">
    <property type="entry name" value="HDH_cat"/>
</dbReference>
<feature type="domain" description="Homoserine dehydrogenase catalytic" evidence="3">
    <location>
        <begin position="18"/>
        <end position="74"/>
    </location>
</feature>
<evidence type="ECO:0000313" key="4">
    <source>
        <dbReference type="EMBL" id="CAE7317191.1"/>
    </source>
</evidence>
<dbReference type="Gene3D" id="3.40.50.720">
    <property type="entry name" value="NAD(P)-binding Rossmann-like Domain"/>
    <property type="match status" value="1"/>
</dbReference>
<dbReference type="EMBL" id="CAJNDS010002086">
    <property type="protein sequence ID" value="CAE7317191.1"/>
    <property type="molecule type" value="Genomic_DNA"/>
</dbReference>
<evidence type="ECO:0000256" key="2">
    <source>
        <dbReference type="ARBA" id="ARBA00023002"/>
    </source>
</evidence>
<proteinExistence type="predicted"/>
<dbReference type="GO" id="GO:0009090">
    <property type="term" value="P:homoserine biosynthetic process"/>
    <property type="evidence" value="ECO:0007669"/>
    <property type="project" value="TreeGrafter"/>
</dbReference>
<reference evidence="4" key="1">
    <citation type="submission" date="2021-02" db="EMBL/GenBank/DDBJ databases">
        <authorList>
            <person name="Dougan E. K."/>
            <person name="Rhodes N."/>
            <person name="Thang M."/>
            <person name="Chan C."/>
        </authorList>
    </citation>
    <scope>NUCLEOTIDE SEQUENCE</scope>
</reference>
<dbReference type="GO" id="GO:0004412">
    <property type="term" value="F:homoserine dehydrogenase activity"/>
    <property type="evidence" value="ECO:0007669"/>
    <property type="project" value="InterPro"/>
</dbReference>